<protein>
    <recommendedName>
        <fullName evidence="4">Linker for activation of T-cells family member 2</fullName>
    </recommendedName>
</protein>
<feature type="region of interest" description="Disordered" evidence="1">
    <location>
        <begin position="243"/>
        <end position="296"/>
    </location>
</feature>
<dbReference type="GO" id="GO:0005886">
    <property type="term" value="C:plasma membrane"/>
    <property type="evidence" value="ECO:0007669"/>
    <property type="project" value="TreeGrafter"/>
</dbReference>
<reference evidence="2" key="1">
    <citation type="journal article" date="2022" name="bioRxiv">
        <title>Sequencing and chromosome-scale assembly of the giantPleurodeles waltlgenome.</title>
        <authorList>
            <person name="Brown T."/>
            <person name="Elewa A."/>
            <person name="Iarovenko S."/>
            <person name="Subramanian E."/>
            <person name="Araus A.J."/>
            <person name="Petzold A."/>
            <person name="Susuki M."/>
            <person name="Suzuki K.-i.T."/>
            <person name="Hayashi T."/>
            <person name="Toyoda A."/>
            <person name="Oliveira C."/>
            <person name="Osipova E."/>
            <person name="Leigh N.D."/>
            <person name="Simon A."/>
            <person name="Yun M.H."/>
        </authorList>
    </citation>
    <scope>NUCLEOTIDE SEQUENCE</scope>
    <source>
        <strain evidence="2">20211129_DDA</strain>
        <tissue evidence="2">Liver</tissue>
    </source>
</reference>
<proteinExistence type="predicted"/>
<dbReference type="EMBL" id="JANPWB010000005">
    <property type="protein sequence ID" value="KAJ1184809.1"/>
    <property type="molecule type" value="Genomic_DNA"/>
</dbReference>
<evidence type="ECO:0000313" key="3">
    <source>
        <dbReference type="Proteomes" id="UP001066276"/>
    </source>
</evidence>
<feature type="compositionally biased region" description="Basic and acidic residues" evidence="1">
    <location>
        <begin position="176"/>
        <end position="186"/>
    </location>
</feature>
<dbReference type="Pfam" id="PF15703">
    <property type="entry name" value="LAT2"/>
    <property type="match status" value="1"/>
</dbReference>
<comment type="caution">
    <text evidence="2">The sequence shown here is derived from an EMBL/GenBank/DDBJ whole genome shotgun (WGS) entry which is preliminary data.</text>
</comment>
<feature type="region of interest" description="Disordered" evidence="1">
    <location>
        <begin position="163"/>
        <end position="187"/>
    </location>
</feature>
<dbReference type="InterPro" id="IPR031428">
    <property type="entry name" value="LAT2"/>
</dbReference>
<keyword evidence="3" id="KW-1185">Reference proteome</keyword>
<gene>
    <name evidence="2" type="ORF">NDU88_001611</name>
</gene>
<dbReference type="AlphaFoldDB" id="A0AAV7U9X9"/>
<feature type="compositionally biased region" description="Polar residues" evidence="1">
    <location>
        <begin position="254"/>
        <end position="274"/>
    </location>
</feature>
<accession>A0AAV7U9X9</accession>
<dbReference type="GO" id="GO:0019722">
    <property type="term" value="P:calcium-mediated signaling"/>
    <property type="evidence" value="ECO:0007669"/>
    <property type="project" value="TreeGrafter"/>
</dbReference>
<evidence type="ECO:0000256" key="1">
    <source>
        <dbReference type="SAM" id="MobiDB-lite"/>
    </source>
</evidence>
<dbReference type="GO" id="GO:0042113">
    <property type="term" value="P:B cell activation"/>
    <property type="evidence" value="ECO:0007669"/>
    <property type="project" value="InterPro"/>
</dbReference>
<organism evidence="2 3">
    <name type="scientific">Pleurodeles waltl</name>
    <name type="common">Iberian ribbed newt</name>
    <dbReference type="NCBI Taxonomy" id="8319"/>
    <lineage>
        <taxon>Eukaryota</taxon>
        <taxon>Metazoa</taxon>
        <taxon>Chordata</taxon>
        <taxon>Craniata</taxon>
        <taxon>Vertebrata</taxon>
        <taxon>Euteleostomi</taxon>
        <taxon>Amphibia</taxon>
        <taxon>Batrachia</taxon>
        <taxon>Caudata</taxon>
        <taxon>Salamandroidea</taxon>
        <taxon>Salamandridae</taxon>
        <taxon>Pleurodelinae</taxon>
        <taxon>Pleurodeles</taxon>
    </lineage>
</organism>
<dbReference type="Proteomes" id="UP001066276">
    <property type="component" value="Chromosome 3_1"/>
</dbReference>
<dbReference type="PANTHER" id="PTHR15646:SF5">
    <property type="entry name" value="LINKER FOR ACTIVATION OF T-CELLS FAMILY MEMBER 2"/>
    <property type="match status" value="1"/>
</dbReference>
<dbReference type="GO" id="GO:0050853">
    <property type="term" value="P:B cell receptor signaling pathway"/>
    <property type="evidence" value="ECO:0007669"/>
    <property type="project" value="TreeGrafter"/>
</dbReference>
<evidence type="ECO:0000313" key="2">
    <source>
        <dbReference type="EMBL" id="KAJ1184809.1"/>
    </source>
</evidence>
<name>A0AAV7U9X9_PLEWA</name>
<evidence type="ECO:0008006" key="4">
    <source>
        <dbReference type="Google" id="ProtNLM"/>
    </source>
</evidence>
<sequence>MARPHYLPLFFWWASDREQRLRCETDSFPALAEGSVQSKNGCGCASGADRKPRSSCRACKVLAAASVSVCLAVAWRQRRRAWHGTDGPMESAARIKGDVEPLWAIFSIFLLGALVTLCTKCRNSGELKEDGTFRKTRSLNTNEPGFQIVRSYTLVRSEQLHLPEPSHPSRLTKKPIGREDFKEEPRYQNASRVAEISHEEAYLEPLVSDYYNCGAFLKPPAGAITGGEEDGNSYVNVLIPPMESSESETDDTQDYANTAQLKNQPRKNSGSSENDYTDPDYVNATLPRSTKTSDSK</sequence>
<dbReference type="PANTHER" id="PTHR15646">
    <property type="entry name" value="LINKER FOR ACTIVATION OF T-CELLS FAMILY MEMBER 2"/>
    <property type="match status" value="1"/>
</dbReference>